<dbReference type="Proteomes" id="UP000503640">
    <property type="component" value="Unassembled WGS sequence"/>
</dbReference>
<comment type="similarity">
    <text evidence="2">Belongs to the TrbI/VirB10 family.</text>
</comment>
<evidence type="ECO:0000313" key="8">
    <source>
        <dbReference type="EMBL" id="GEJ56657.1"/>
    </source>
</evidence>
<evidence type="ECO:0000313" key="9">
    <source>
        <dbReference type="Proteomes" id="UP000503640"/>
    </source>
</evidence>
<feature type="compositionally biased region" description="Basic and acidic residues" evidence="6">
    <location>
        <begin position="56"/>
        <end position="66"/>
    </location>
</feature>
<dbReference type="InterPro" id="IPR042217">
    <property type="entry name" value="T4SS_VirB10/TrbI"/>
</dbReference>
<organism evidence="8 9">
    <name type="scientific">Anaeromyxobacter diazotrophicus</name>
    <dbReference type="NCBI Taxonomy" id="2590199"/>
    <lineage>
        <taxon>Bacteria</taxon>
        <taxon>Pseudomonadati</taxon>
        <taxon>Myxococcota</taxon>
        <taxon>Myxococcia</taxon>
        <taxon>Myxococcales</taxon>
        <taxon>Cystobacterineae</taxon>
        <taxon>Anaeromyxobacteraceae</taxon>
        <taxon>Anaeromyxobacter</taxon>
    </lineage>
</organism>
<evidence type="ECO:0000256" key="4">
    <source>
        <dbReference type="ARBA" id="ARBA00022989"/>
    </source>
</evidence>
<evidence type="ECO:0000256" key="2">
    <source>
        <dbReference type="ARBA" id="ARBA00010265"/>
    </source>
</evidence>
<feature type="transmembrane region" description="Helical" evidence="7">
    <location>
        <begin position="27"/>
        <end position="47"/>
    </location>
</feature>
<evidence type="ECO:0000256" key="7">
    <source>
        <dbReference type="SAM" id="Phobius"/>
    </source>
</evidence>
<gene>
    <name evidence="8" type="primary">trbI</name>
    <name evidence="8" type="ORF">AMYX_13980</name>
</gene>
<dbReference type="Pfam" id="PF03743">
    <property type="entry name" value="TrbI"/>
    <property type="match status" value="1"/>
</dbReference>
<sequence length="393" mass="42463">MIRDDDGPERSPILLAPPAAGRRLNRVPLAIAMAFLTAVMGVIGYTVHARAEAAQRRAESRERGETEAAEAASAEDALRDIPDNVRAVLDQKSAGATRPQSRVIVPDLPLVETEERALPREDATARDERLRRETARQSALEAALNAPTTIPIGPAHERRLSARDEAASTEYAAERVARASAARPRVEERRDPYLAATRERAVSPYELKEGAVIPAVMIGGVNSDLPGQLLAQVRENVWDTATGAHLLVPQGAKLVGSYDSRVAVGQERVLVTWHRLVFPDGSTLALGRMPGADGEGYAGFHDQVNNHYLKAFGGALLLSVFGAGAQLSQPRPSPGEVITPGQIAAAQLGQQFSALGTELARRNLQVQPTLEIRPGYRFNVFVTKDIVLEPWTE</sequence>
<feature type="region of interest" description="Disordered" evidence="6">
    <location>
        <begin position="56"/>
        <end position="77"/>
    </location>
</feature>
<dbReference type="EMBL" id="BJTG01000003">
    <property type="protein sequence ID" value="GEJ56657.1"/>
    <property type="molecule type" value="Genomic_DNA"/>
</dbReference>
<accession>A0A7I9VKY6</accession>
<reference evidence="9" key="1">
    <citation type="journal article" date="2020" name="Appl. Environ. Microbiol.">
        <title>Diazotrophic Anaeromyxobacter Isolates from Soils.</title>
        <authorList>
            <person name="Masuda Y."/>
            <person name="Yamanaka H."/>
            <person name="Xu Z.X."/>
            <person name="Shiratori Y."/>
            <person name="Aono T."/>
            <person name="Amachi S."/>
            <person name="Senoo K."/>
            <person name="Itoh H."/>
        </authorList>
    </citation>
    <scope>NUCLEOTIDE SEQUENCE [LARGE SCALE GENOMIC DNA]</scope>
    <source>
        <strain evidence="9">R267</strain>
    </source>
</reference>
<keyword evidence="3 7" id="KW-0812">Transmembrane</keyword>
<evidence type="ECO:0000256" key="5">
    <source>
        <dbReference type="ARBA" id="ARBA00023136"/>
    </source>
</evidence>
<comment type="subcellular location">
    <subcellularLocation>
        <location evidence="1">Membrane</location>
        <topology evidence="1">Single-pass membrane protein</topology>
    </subcellularLocation>
</comment>
<evidence type="ECO:0000256" key="3">
    <source>
        <dbReference type="ARBA" id="ARBA00022692"/>
    </source>
</evidence>
<dbReference type="InterPro" id="IPR005498">
    <property type="entry name" value="T4SS_VirB10/TraB/TrbI"/>
</dbReference>
<name>A0A7I9VKY6_9BACT</name>
<dbReference type="RefSeq" id="WP_209005134.1">
    <property type="nucleotide sequence ID" value="NZ_BJTG01000003.1"/>
</dbReference>
<comment type="caution">
    <text evidence="8">The sequence shown here is derived from an EMBL/GenBank/DDBJ whole genome shotgun (WGS) entry which is preliminary data.</text>
</comment>
<evidence type="ECO:0000256" key="1">
    <source>
        <dbReference type="ARBA" id="ARBA00004167"/>
    </source>
</evidence>
<dbReference type="CDD" id="cd16429">
    <property type="entry name" value="VirB10"/>
    <property type="match status" value="1"/>
</dbReference>
<dbReference type="Gene3D" id="2.40.128.260">
    <property type="entry name" value="Type IV secretion system, VirB10/TraB/TrbI"/>
    <property type="match status" value="1"/>
</dbReference>
<keyword evidence="4 7" id="KW-1133">Transmembrane helix</keyword>
<dbReference type="AlphaFoldDB" id="A0A7I9VKY6"/>
<proteinExistence type="inferred from homology"/>
<keyword evidence="5 7" id="KW-0472">Membrane</keyword>
<dbReference type="GO" id="GO:0016020">
    <property type="term" value="C:membrane"/>
    <property type="evidence" value="ECO:0007669"/>
    <property type="project" value="UniProtKB-SubCell"/>
</dbReference>
<protein>
    <submittedName>
        <fullName evidence="8">Conjugal transfer protein TrbI</fullName>
    </submittedName>
</protein>
<evidence type="ECO:0000256" key="6">
    <source>
        <dbReference type="SAM" id="MobiDB-lite"/>
    </source>
</evidence>
<keyword evidence="9" id="KW-1185">Reference proteome</keyword>